<organism evidence="13 14">
    <name type="scientific">Actinoplanes octamycinicus</name>
    <dbReference type="NCBI Taxonomy" id="135948"/>
    <lineage>
        <taxon>Bacteria</taxon>
        <taxon>Bacillati</taxon>
        <taxon>Actinomycetota</taxon>
        <taxon>Actinomycetes</taxon>
        <taxon>Micromonosporales</taxon>
        <taxon>Micromonosporaceae</taxon>
        <taxon>Actinoplanes</taxon>
    </lineage>
</organism>
<dbReference type="EMBL" id="JACHNB010000001">
    <property type="protein sequence ID" value="MBB4738650.1"/>
    <property type="molecule type" value="Genomic_DNA"/>
</dbReference>
<protein>
    <recommendedName>
        <fullName evidence="2">histidine kinase</fullName>
        <ecNumber evidence="2">2.7.13.3</ecNumber>
    </recommendedName>
</protein>
<keyword evidence="9" id="KW-1133">Transmembrane helix</keyword>
<feature type="domain" description="DUF7134" evidence="12">
    <location>
        <begin position="4"/>
        <end position="145"/>
    </location>
</feature>
<evidence type="ECO:0000256" key="3">
    <source>
        <dbReference type="ARBA" id="ARBA00022553"/>
    </source>
</evidence>
<keyword evidence="5" id="KW-0547">Nucleotide-binding</keyword>
<dbReference type="RefSeq" id="WP_185039163.1">
    <property type="nucleotide sequence ID" value="NZ_BAABFG010000005.1"/>
</dbReference>
<evidence type="ECO:0000256" key="2">
    <source>
        <dbReference type="ARBA" id="ARBA00012438"/>
    </source>
</evidence>
<dbReference type="Proteomes" id="UP000546162">
    <property type="component" value="Unassembled WGS sequence"/>
</dbReference>
<keyword evidence="9" id="KW-0472">Membrane</keyword>
<dbReference type="Pfam" id="PF02518">
    <property type="entry name" value="HATPase_c"/>
    <property type="match status" value="1"/>
</dbReference>
<dbReference type="GO" id="GO:0016020">
    <property type="term" value="C:membrane"/>
    <property type="evidence" value="ECO:0007669"/>
    <property type="project" value="InterPro"/>
</dbReference>
<dbReference type="AlphaFoldDB" id="A0A7W7GUN8"/>
<evidence type="ECO:0000256" key="8">
    <source>
        <dbReference type="ARBA" id="ARBA00023012"/>
    </source>
</evidence>
<dbReference type="InterPro" id="IPR036890">
    <property type="entry name" value="HATPase_C_sf"/>
</dbReference>
<dbReference type="GO" id="GO:0000155">
    <property type="term" value="F:phosphorelay sensor kinase activity"/>
    <property type="evidence" value="ECO:0007669"/>
    <property type="project" value="InterPro"/>
</dbReference>
<evidence type="ECO:0000256" key="6">
    <source>
        <dbReference type="ARBA" id="ARBA00022777"/>
    </source>
</evidence>
<dbReference type="GO" id="GO:0005524">
    <property type="term" value="F:ATP binding"/>
    <property type="evidence" value="ECO:0007669"/>
    <property type="project" value="UniProtKB-KW"/>
</dbReference>
<dbReference type="EC" id="2.7.13.3" evidence="2"/>
<dbReference type="Pfam" id="PF23539">
    <property type="entry name" value="DUF7134"/>
    <property type="match status" value="1"/>
</dbReference>
<keyword evidence="14" id="KW-1185">Reference proteome</keyword>
<name>A0A7W7GUN8_9ACTN</name>
<dbReference type="Pfam" id="PF07730">
    <property type="entry name" value="HisKA_3"/>
    <property type="match status" value="1"/>
</dbReference>
<evidence type="ECO:0000256" key="9">
    <source>
        <dbReference type="SAM" id="Phobius"/>
    </source>
</evidence>
<evidence type="ECO:0000259" key="10">
    <source>
        <dbReference type="Pfam" id="PF02518"/>
    </source>
</evidence>
<dbReference type="GO" id="GO:0046983">
    <property type="term" value="F:protein dimerization activity"/>
    <property type="evidence" value="ECO:0007669"/>
    <property type="project" value="InterPro"/>
</dbReference>
<dbReference type="Gene3D" id="1.20.5.1930">
    <property type="match status" value="1"/>
</dbReference>
<dbReference type="SUPFAM" id="SSF55874">
    <property type="entry name" value="ATPase domain of HSP90 chaperone/DNA topoisomerase II/histidine kinase"/>
    <property type="match status" value="1"/>
</dbReference>
<evidence type="ECO:0000256" key="1">
    <source>
        <dbReference type="ARBA" id="ARBA00000085"/>
    </source>
</evidence>
<evidence type="ECO:0000259" key="12">
    <source>
        <dbReference type="Pfam" id="PF23539"/>
    </source>
</evidence>
<feature type="transmembrane region" description="Helical" evidence="9">
    <location>
        <begin position="69"/>
        <end position="90"/>
    </location>
</feature>
<evidence type="ECO:0000259" key="11">
    <source>
        <dbReference type="Pfam" id="PF07730"/>
    </source>
</evidence>
<proteinExistence type="predicted"/>
<evidence type="ECO:0000256" key="7">
    <source>
        <dbReference type="ARBA" id="ARBA00022840"/>
    </source>
</evidence>
<feature type="domain" description="Signal transduction histidine kinase subgroup 3 dimerisation and phosphoacceptor" evidence="11">
    <location>
        <begin position="167"/>
        <end position="230"/>
    </location>
</feature>
<accession>A0A7W7GUN8</accession>
<keyword evidence="4" id="KW-0808">Transferase</keyword>
<evidence type="ECO:0000313" key="14">
    <source>
        <dbReference type="Proteomes" id="UP000546162"/>
    </source>
</evidence>
<keyword evidence="8" id="KW-0902">Two-component regulatory system</keyword>
<comment type="caution">
    <text evidence="13">The sequence shown here is derived from an EMBL/GenBank/DDBJ whole genome shotgun (WGS) entry which is preliminary data.</text>
</comment>
<keyword evidence="3" id="KW-0597">Phosphoprotein</keyword>
<dbReference type="PANTHER" id="PTHR24421">
    <property type="entry name" value="NITRATE/NITRITE SENSOR PROTEIN NARX-RELATED"/>
    <property type="match status" value="1"/>
</dbReference>
<dbReference type="InterPro" id="IPR011712">
    <property type="entry name" value="Sig_transdc_His_kin_sub3_dim/P"/>
</dbReference>
<feature type="transmembrane region" description="Helical" evidence="9">
    <location>
        <begin position="102"/>
        <end position="119"/>
    </location>
</feature>
<dbReference type="PANTHER" id="PTHR24421:SF10">
    <property type="entry name" value="NITRATE_NITRITE SENSOR PROTEIN NARQ"/>
    <property type="match status" value="1"/>
</dbReference>
<dbReference type="InterPro" id="IPR003594">
    <property type="entry name" value="HATPase_dom"/>
</dbReference>
<evidence type="ECO:0000256" key="4">
    <source>
        <dbReference type="ARBA" id="ARBA00022679"/>
    </source>
</evidence>
<sequence length="372" mass="39109">MRFHSRPQVMDAAIAATIALVVLITSAFPGHLRNPVALALVAATCLPLVWRRRWPVPVLLAATVAAEGYLGWVPGGAGLLVLAAPLLALYTVVETRGRRHPWLIACLVVAAIGAFHTAVRADHWLGPENLALAALGGVAVAAGEAARNRRLYLAEALLRAEERLAAERLRIARDLHDSVGHHLALINVQAGVAAHLAAGDPAGATFEQIRRGSRDALAELRDAVSLLRRPGEPAAPVEPAVGLAALDDLLTAFRRSGLTISFVRQEDAPPIPPAADVVAYRVVQESLTNVARHAGPTAVRLTLRHEAGTLTVVVENDRPPVDSPVDNRVSTGSHGLLGMRERVTALGGEFHAGPRAIGGFRVSATLPTGAAA</sequence>
<keyword evidence="6 13" id="KW-0418">Kinase</keyword>
<comment type="catalytic activity">
    <reaction evidence="1">
        <text>ATP + protein L-histidine = ADP + protein N-phospho-L-histidine.</text>
        <dbReference type="EC" id="2.7.13.3"/>
    </reaction>
</comment>
<dbReference type="Gene3D" id="3.30.565.10">
    <property type="entry name" value="Histidine kinase-like ATPase, C-terminal domain"/>
    <property type="match status" value="1"/>
</dbReference>
<evidence type="ECO:0000256" key="5">
    <source>
        <dbReference type="ARBA" id="ARBA00022741"/>
    </source>
</evidence>
<dbReference type="CDD" id="cd16917">
    <property type="entry name" value="HATPase_UhpB-NarQ-NarX-like"/>
    <property type="match status" value="1"/>
</dbReference>
<dbReference type="InterPro" id="IPR050482">
    <property type="entry name" value="Sensor_HK_TwoCompSys"/>
</dbReference>
<evidence type="ECO:0000313" key="13">
    <source>
        <dbReference type="EMBL" id="MBB4738650.1"/>
    </source>
</evidence>
<gene>
    <name evidence="13" type="ORF">BJY16_002109</name>
</gene>
<dbReference type="InterPro" id="IPR055558">
    <property type="entry name" value="DUF7134"/>
</dbReference>
<keyword evidence="7" id="KW-0067">ATP-binding</keyword>
<feature type="domain" description="Histidine kinase/HSP90-like ATPase" evidence="10">
    <location>
        <begin position="280"/>
        <end position="368"/>
    </location>
</feature>
<reference evidence="13 14" key="1">
    <citation type="submission" date="2020-08" db="EMBL/GenBank/DDBJ databases">
        <title>Sequencing the genomes of 1000 actinobacteria strains.</title>
        <authorList>
            <person name="Klenk H.-P."/>
        </authorList>
    </citation>
    <scope>NUCLEOTIDE SEQUENCE [LARGE SCALE GENOMIC DNA]</scope>
    <source>
        <strain evidence="13 14">DSM 45809</strain>
    </source>
</reference>
<keyword evidence="9" id="KW-0812">Transmembrane</keyword>